<dbReference type="EMBL" id="JBGFUD010006433">
    <property type="protein sequence ID" value="MFH4980994.1"/>
    <property type="molecule type" value="Genomic_DNA"/>
</dbReference>
<gene>
    <name evidence="2" type="ORF">AB6A40_007703</name>
</gene>
<dbReference type="InterPro" id="IPR027268">
    <property type="entry name" value="Peptidase_M4/M1_CTD_sf"/>
</dbReference>
<sequence>MDAEPYRTHPIYDGEGAKFDSIVYKKGASILKMIRATLGPDTFQLALQNYLKKHEYGTATHQMLFDEFTEAARQNRITDWCGEPFNATKFLEPWFLQSDVAFNTSPDLPM</sequence>
<protein>
    <recommendedName>
        <fullName evidence="1">Peptidase M1 membrane alanine aminopeptidase domain-containing protein</fullName>
    </recommendedName>
</protein>
<reference evidence="2 3" key="1">
    <citation type="submission" date="2024-08" db="EMBL/GenBank/DDBJ databases">
        <title>Gnathostoma spinigerum genome.</title>
        <authorList>
            <person name="Gonzalez-Bertolin B."/>
            <person name="Monzon S."/>
            <person name="Zaballos A."/>
            <person name="Jimenez P."/>
            <person name="Dekumyoy P."/>
            <person name="Varona S."/>
            <person name="Cuesta I."/>
            <person name="Sumanam S."/>
            <person name="Adisakwattana P."/>
            <person name="Gasser R.B."/>
            <person name="Hernandez-Gonzalez A."/>
            <person name="Young N.D."/>
            <person name="Perteguer M.J."/>
        </authorList>
    </citation>
    <scope>NUCLEOTIDE SEQUENCE [LARGE SCALE GENOMIC DNA]</scope>
    <source>
        <strain evidence="2">AL3</strain>
        <tissue evidence="2">Liver</tissue>
    </source>
</reference>
<dbReference type="PANTHER" id="PTHR11533">
    <property type="entry name" value="PROTEASE M1 ZINC METALLOPROTEASE"/>
    <property type="match status" value="1"/>
</dbReference>
<dbReference type="InterPro" id="IPR050344">
    <property type="entry name" value="Peptidase_M1_aminopeptidases"/>
</dbReference>
<evidence type="ECO:0000313" key="2">
    <source>
        <dbReference type="EMBL" id="MFH4980994.1"/>
    </source>
</evidence>
<dbReference type="Pfam" id="PF01433">
    <property type="entry name" value="Peptidase_M1"/>
    <property type="match status" value="1"/>
</dbReference>
<dbReference type="SUPFAM" id="SSF55486">
    <property type="entry name" value="Metalloproteases ('zincins'), catalytic domain"/>
    <property type="match status" value="1"/>
</dbReference>
<dbReference type="Gene3D" id="1.10.390.10">
    <property type="entry name" value="Neutral Protease Domain 2"/>
    <property type="match status" value="1"/>
</dbReference>
<accession>A0ABD6ES51</accession>
<dbReference type="Proteomes" id="UP001608902">
    <property type="component" value="Unassembled WGS sequence"/>
</dbReference>
<name>A0ABD6ES51_9BILA</name>
<proteinExistence type="predicted"/>
<dbReference type="PANTHER" id="PTHR11533:SF299">
    <property type="entry name" value="AMINOPEPTIDASE"/>
    <property type="match status" value="1"/>
</dbReference>
<keyword evidence="3" id="KW-1185">Reference proteome</keyword>
<comment type="caution">
    <text evidence="2">The sequence shown here is derived from an EMBL/GenBank/DDBJ whole genome shotgun (WGS) entry which is preliminary data.</text>
</comment>
<feature type="domain" description="Peptidase M1 membrane alanine aminopeptidase" evidence="1">
    <location>
        <begin position="18"/>
        <end position="74"/>
    </location>
</feature>
<evidence type="ECO:0000259" key="1">
    <source>
        <dbReference type="Pfam" id="PF01433"/>
    </source>
</evidence>
<dbReference type="InterPro" id="IPR014782">
    <property type="entry name" value="Peptidase_M1_dom"/>
</dbReference>
<organism evidence="2 3">
    <name type="scientific">Gnathostoma spinigerum</name>
    <dbReference type="NCBI Taxonomy" id="75299"/>
    <lineage>
        <taxon>Eukaryota</taxon>
        <taxon>Metazoa</taxon>
        <taxon>Ecdysozoa</taxon>
        <taxon>Nematoda</taxon>
        <taxon>Chromadorea</taxon>
        <taxon>Rhabditida</taxon>
        <taxon>Spirurina</taxon>
        <taxon>Gnathostomatomorpha</taxon>
        <taxon>Gnathostomatoidea</taxon>
        <taxon>Gnathostomatidae</taxon>
        <taxon>Gnathostoma</taxon>
    </lineage>
</organism>
<evidence type="ECO:0000313" key="3">
    <source>
        <dbReference type="Proteomes" id="UP001608902"/>
    </source>
</evidence>
<dbReference type="AlphaFoldDB" id="A0ABD6ES51"/>